<accession>A0A4Y9ZY44</accession>
<protein>
    <recommendedName>
        <fullName evidence="4">histidinol-phosphate transaminase</fullName>
        <ecNumber evidence="4">2.6.1.9</ecNumber>
    </recommendedName>
</protein>
<dbReference type="InterPro" id="IPR001917">
    <property type="entry name" value="Aminotrans_II_pyridoxalP_BS"/>
</dbReference>
<evidence type="ECO:0000256" key="7">
    <source>
        <dbReference type="ARBA" id="ARBA00022898"/>
    </source>
</evidence>
<sequence>MPILGLAPSSKSTYPPHFDIERVIRPNILSLHPYRCARDDYSEGILLDANENALGHSISNGDASTSEPNGRIPTQGSEIDSTRSLDLHRYPDPSHPLIKSRIAELRGLPSSDHVFLGVGSDEVIDLLMRICVAPEREKVLITPPTYGMYAVCAQVNDVGVVKVNLELSGDGGEGGAKGRFSLRVDEVKKAVDADPSIKLIFLCSPGNPTGTLISLASIRALLEYEGFRGIVVVDEAYVDFSEPGSSAATLISEYANICVMQTLSKSFGLAAIRLGIALAQPPLIQVLSNTKAPYNISTPTAHLALKALSPASVAEMHAKIGELVANRADLLSSLQSLASLGVGEVIGTQDANFLVVPILERGRSKPDNVRAHKVYKTLAEEEGVVVRYRGSEAGCAGCLRITVGSKAENAVVIEKLRKVLDMF</sequence>
<feature type="compositionally biased region" description="Polar residues" evidence="10">
    <location>
        <begin position="57"/>
        <end position="79"/>
    </location>
</feature>
<dbReference type="GO" id="GO:0004400">
    <property type="term" value="F:histidinol-phosphate transaminase activity"/>
    <property type="evidence" value="ECO:0007669"/>
    <property type="project" value="UniProtKB-EC"/>
</dbReference>
<dbReference type="STRING" id="135208.A0A4Y9ZY44"/>
<dbReference type="Pfam" id="PF00155">
    <property type="entry name" value="Aminotran_1_2"/>
    <property type="match status" value="1"/>
</dbReference>
<keyword evidence="6" id="KW-0808">Transferase</keyword>
<name>A0A4Y9ZY44_9AGAM</name>
<evidence type="ECO:0000256" key="10">
    <source>
        <dbReference type="SAM" id="MobiDB-lite"/>
    </source>
</evidence>
<dbReference type="InterPro" id="IPR015422">
    <property type="entry name" value="PyrdxlP-dep_Trfase_small"/>
</dbReference>
<dbReference type="InterPro" id="IPR015424">
    <property type="entry name" value="PyrdxlP-dep_Trfase"/>
</dbReference>
<comment type="catalytic activity">
    <reaction evidence="8">
        <text>L-histidinol phosphate + 2-oxoglutarate = 3-(imidazol-4-yl)-2-oxopropyl phosphate + L-glutamate</text>
        <dbReference type="Rhea" id="RHEA:23744"/>
        <dbReference type="ChEBI" id="CHEBI:16810"/>
        <dbReference type="ChEBI" id="CHEBI:29985"/>
        <dbReference type="ChEBI" id="CHEBI:57766"/>
        <dbReference type="ChEBI" id="CHEBI:57980"/>
        <dbReference type="EC" id="2.6.1.9"/>
    </reaction>
</comment>
<dbReference type="OrthoDB" id="2015537at2759"/>
<keyword evidence="13" id="KW-1185">Reference proteome</keyword>
<evidence type="ECO:0000313" key="12">
    <source>
        <dbReference type="EMBL" id="TFY78997.1"/>
    </source>
</evidence>
<evidence type="ECO:0000256" key="9">
    <source>
        <dbReference type="RuleBase" id="RU003693"/>
    </source>
</evidence>
<keyword evidence="7 9" id="KW-0663">Pyridoxal phosphate</keyword>
<dbReference type="AlphaFoldDB" id="A0A4Y9ZY44"/>
<evidence type="ECO:0000256" key="1">
    <source>
        <dbReference type="ARBA" id="ARBA00001933"/>
    </source>
</evidence>
<evidence type="ECO:0000256" key="4">
    <source>
        <dbReference type="ARBA" id="ARBA00012748"/>
    </source>
</evidence>
<comment type="pathway">
    <text evidence="2">Amino-acid biosynthesis; L-histidine biosynthesis; L-histidine from 5-phospho-alpha-D-ribose 1-diphosphate: step 7/9.</text>
</comment>
<evidence type="ECO:0000259" key="11">
    <source>
        <dbReference type="Pfam" id="PF00155"/>
    </source>
</evidence>
<evidence type="ECO:0000256" key="3">
    <source>
        <dbReference type="ARBA" id="ARBA00008392"/>
    </source>
</evidence>
<proteinExistence type="inferred from homology"/>
<dbReference type="Gene3D" id="3.90.1150.10">
    <property type="entry name" value="Aspartate Aminotransferase, domain 1"/>
    <property type="match status" value="1"/>
</dbReference>
<dbReference type="PANTHER" id="PTHR42885:SF2">
    <property type="entry name" value="HISTIDINOL-PHOSPHATE AMINOTRANSFERASE"/>
    <property type="match status" value="1"/>
</dbReference>
<evidence type="ECO:0000256" key="6">
    <source>
        <dbReference type="ARBA" id="ARBA00022679"/>
    </source>
</evidence>
<dbReference type="PROSITE" id="PS00599">
    <property type="entry name" value="AA_TRANSFER_CLASS_2"/>
    <property type="match status" value="1"/>
</dbReference>
<organism evidence="12 13">
    <name type="scientific">Hericium alpestre</name>
    <dbReference type="NCBI Taxonomy" id="135208"/>
    <lineage>
        <taxon>Eukaryota</taxon>
        <taxon>Fungi</taxon>
        <taxon>Dikarya</taxon>
        <taxon>Basidiomycota</taxon>
        <taxon>Agaricomycotina</taxon>
        <taxon>Agaricomycetes</taxon>
        <taxon>Russulales</taxon>
        <taxon>Hericiaceae</taxon>
        <taxon>Hericium</taxon>
    </lineage>
</organism>
<evidence type="ECO:0000313" key="13">
    <source>
        <dbReference type="Proteomes" id="UP000298061"/>
    </source>
</evidence>
<comment type="caution">
    <text evidence="12">The sequence shown here is derived from an EMBL/GenBank/DDBJ whole genome shotgun (WGS) entry which is preliminary data.</text>
</comment>
<dbReference type="Gene3D" id="3.40.640.10">
    <property type="entry name" value="Type I PLP-dependent aspartate aminotransferase-like (Major domain)"/>
    <property type="match status" value="1"/>
</dbReference>
<dbReference type="EC" id="2.6.1.9" evidence="4"/>
<gene>
    <name evidence="12" type="ORF">EWM64_g5017</name>
</gene>
<reference evidence="12 13" key="1">
    <citation type="submission" date="2019-02" db="EMBL/GenBank/DDBJ databases">
        <title>Genome sequencing of the rare red list fungi Hericium alpestre (H. flagellum).</title>
        <authorList>
            <person name="Buettner E."/>
            <person name="Kellner H."/>
        </authorList>
    </citation>
    <scope>NUCLEOTIDE SEQUENCE [LARGE SCALE GENOMIC DNA]</scope>
    <source>
        <strain evidence="12 13">DSM 108284</strain>
    </source>
</reference>
<feature type="domain" description="Aminotransferase class I/classII large" evidence="11">
    <location>
        <begin position="84"/>
        <end position="416"/>
    </location>
</feature>
<dbReference type="EMBL" id="SFCI01000578">
    <property type="protein sequence ID" value="TFY78997.1"/>
    <property type="molecule type" value="Genomic_DNA"/>
</dbReference>
<feature type="region of interest" description="Disordered" evidence="10">
    <location>
        <begin position="57"/>
        <end position="85"/>
    </location>
</feature>
<comment type="similarity">
    <text evidence="3 9">Belongs to the class-II pyridoxal-phosphate-dependent aminotransferase family.</text>
</comment>
<evidence type="ECO:0000256" key="2">
    <source>
        <dbReference type="ARBA" id="ARBA00005011"/>
    </source>
</evidence>
<dbReference type="SUPFAM" id="SSF53383">
    <property type="entry name" value="PLP-dependent transferases"/>
    <property type="match status" value="1"/>
</dbReference>
<dbReference type="GO" id="GO:0030170">
    <property type="term" value="F:pyridoxal phosphate binding"/>
    <property type="evidence" value="ECO:0007669"/>
    <property type="project" value="InterPro"/>
</dbReference>
<evidence type="ECO:0000256" key="5">
    <source>
        <dbReference type="ARBA" id="ARBA00022576"/>
    </source>
</evidence>
<dbReference type="InterPro" id="IPR015421">
    <property type="entry name" value="PyrdxlP-dep_Trfase_major"/>
</dbReference>
<dbReference type="Proteomes" id="UP000298061">
    <property type="component" value="Unassembled WGS sequence"/>
</dbReference>
<comment type="cofactor">
    <cofactor evidence="1 9">
        <name>pyridoxal 5'-phosphate</name>
        <dbReference type="ChEBI" id="CHEBI:597326"/>
    </cofactor>
</comment>
<dbReference type="CDD" id="cd00609">
    <property type="entry name" value="AAT_like"/>
    <property type="match status" value="1"/>
</dbReference>
<keyword evidence="5" id="KW-0032">Aminotransferase</keyword>
<evidence type="ECO:0000256" key="8">
    <source>
        <dbReference type="ARBA" id="ARBA00047481"/>
    </source>
</evidence>
<dbReference type="PANTHER" id="PTHR42885">
    <property type="entry name" value="HISTIDINOL-PHOSPHATE AMINOTRANSFERASE-RELATED"/>
    <property type="match status" value="1"/>
</dbReference>
<dbReference type="InterPro" id="IPR004839">
    <property type="entry name" value="Aminotransferase_I/II_large"/>
</dbReference>